<evidence type="ECO:0000256" key="2">
    <source>
        <dbReference type="SAM" id="MobiDB-lite"/>
    </source>
</evidence>
<keyword evidence="1" id="KW-0694">RNA-binding</keyword>
<feature type="compositionally biased region" description="Basic residues" evidence="2">
    <location>
        <begin position="1290"/>
        <end position="1301"/>
    </location>
</feature>
<dbReference type="GO" id="GO:0003723">
    <property type="term" value="F:RNA binding"/>
    <property type="evidence" value="ECO:0007669"/>
    <property type="project" value="UniProtKB-UniRule"/>
</dbReference>
<evidence type="ECO:0000259" key="3">
    <source>
        <dbReference type="PROSITE" id="PS50102"/>
    </source>
</evidence>
<dbReference type="InterPro" id="IPR035979">
    <property type="entry name" value="RBD_domain_sf"/>
</dbReference>
<feature type="compositionally biased region" description="Polar residues" evidence="2">
    <location>
        <begin position="601"/>
        <end position="625"/>
    </location>
</feature>
<feature type="compositionally biased region" description="Polar residues" evidence="2">
    <location>
        <begin position="1243"/>
        <end position="1254"/>
    </location>
</feature>
<feature type="compositionally biased region" description="Low complexity" evidence="2">
    <location>
        <begin position="1146"/>
        <end position="1159"/>
    </location>
</feature>
<feature type="compositionally biased region" description="Basic residues" evidence="2">
    <location>
        <begin position="1200"/>
        <end position="1209"/>
    </location>
</feature>
<feature type="compositionally biased region" description="Polar residues" evidence="2">
    <location>
        <begin position="486"/>
        <end position="508"/>
    </location>
</feature>
<feature type="region of interest" description="Disordered" evidence="2">
    <location>
        <begin position="475"/>
        <end position="1316"/>
    </location>
</feature>
<gene>
    <name evidence="4" type="ORF">C8A05DRAFT_37455</name>
</gene>
<accession>A0AAN6RQY9</accession>
<feature type="compositionally biased region" description="Basic and acidic residues" evidence="2">
    <location>
        <begin position="720"/>
        <end position="731"/>
    </location>
</feature>
<dbReference type="SUPFAM" id="SSF54928">
    <property type="entry name" value="RNA-binding domain, RBD"/>
    <property type="match status" value="1"/>
</dbReference>
<feature type="compositionally biased region" description="Basic and acidic residues" evidence="2">
    <location>
        <begin position="795"/>
        <end position="807"/>
    </location>
</feature>
<evidence type="ECO:0000256" key="1">
    <source>
        <dbReference type="PROSITE-ProRule" id="PRU00176"/>
    </source>
</evidence>
<feature type="compositionally biased region" description="Pro residues" evidence="2">
    <location>
        <begin position="930"/>
        <end position="943"/>
    </location>
</feature>
<dbReference type="InterPro" id="IPR012677">
    <property type="entry name" value="Nucleotide-bd_a/b_plait_sf"/>
</dbReference>
<dbReference type="Gene3D" id="3.30.70.330">
    <property type="match status" value="1"/>
</dbReference>
<feature type="compositionally biased region" description="Low complexity" evidence="2">
    <location>
        <begin position="909"/>
        <end position="918"/>
    </location>
</feature>
<dbReference type="PROSITE" id="PS50102">
    <property type="entry name" value="RRM"/>
    <property type="match status" value="1"/>
</dbReference>
<comment type="caution">
    <text evidence="4">The sequence shown here is derived from an EMBL/GenBank/DDBJ whole genome shotgun (WGS) entry which is preliminary data.</text>
</comment>
<feature type="compositionally biased region" description="Basic and acidic residues" evidence="2">
    <location>
        <begin position="1302"/>
        <end position="1316"/>
    </location>
</feature>
<feature type="compositionally biased region" description="Basic and acidic residues" evidence="2">
    <location>
        <begin position="1161"/>
        <end position="1199"/>
    </location>
</feature>
<dbReference type="InterPro" id="IPR000504">
    <property type="entry name" value="RRM_dom"/>
</dbReference>
<dbReference type="CDD" id="cd00590">
    <property type="entry name" value="RRM_SF"/>
    <property type="match status" value="1"/>
</dbReference>
<name>A0AAN6RQY9_9PEZI</name>
<feature type="compositionally biased region" description="Basic residues" evidence="2">
    <location>
        <begin position="1028"/>
        <end position="1037"/>
    </location>
</feature>
<feature type="compositionally biased region" description="Basic residues" evidence="2">
    <location>
        <begin position="1082"/>
        <end position="1096"/>
    </location>
</feature>
<dbReference type="EMBL" id="MU855856">
    <property type="protein sequence ID" value="KAK3898941.1"/>
    <property type="molecule type" value="Genomic_DNA"/>
</dbReference>
<protein>
    <recommendedName>
        <fullName evidence="3">RRM domain-containing protein</fullName>
    </recommendedName>
</protein>
<feature type="compositionally biased region" description="Polar residues" evidence="2">
    <location>
        <begin position="673"/>
        <end position="684"/>
    </location>
</feature>
<feature type="domain" description="RRM" evidence="3">
    <location>
        <begin position="389"/>
        <end position="481"/>
    </location>
</feature>
<reference evidence="4" key="1">
    <citation type="journal article" date="2023" name="Mol. Phylogenet. Evol.">
        <title>Genome-scale phylogeny and comparative genomics of the fungal order Sordariales.</title>
        <authorList>
            <person name="Hensen N."/>
            <person name="Bonometti L."/>
            <person name="Westerberg I."/>
            <person name="Brannstrom I.O."/>
            <person name="Guillou S."/>
            <person name="Cros-Aarteil S."/>
            <person name="Calhoun S."/>
            <person name="Haridas S."/>
            <person name="Kuo A."/>
            <person name="Mondo S."/>
            <person name="Pangilinan J."/>
            <person name="Riley R."/>
            <person name="LaButti K."/>
            <person name="Andreopoulos B."/>
            <person name="Lipzen A."/>
            <person name="Chen C."/>
            <person name="Yan M."/>
            <person name="Daum C."/>
            <person name="Ng V."/>
            <person name="Clum A."/>
            <person name="Steindorff A."/>
            <person name="Ohm R.A."/>
            <person name="Martin F."/>
            <person name="Silar P."/>
            <person name="Natvig D.O."/>
            <person name="Lalanne C."/>
            <person name="Gautier V."/>
            <person name="Ament-Velasquez S.L."/>
            <person name="Kruys A."/>
            <person name="Hutchinson M.I."/>
            <person name="Powell A.J."/>
            <person name="Barry K."/>
            <person name="Miller A.N."/>
            <person name="Grigoriev I.V."/>
            <person name="Debuchy R."/>
            <person name="Gladieux P."/>
            <person name="Hiltunen Thoren M."/>
            <person name="Johannesson H."/>
        </authorList>
    </citation>
    <scope>NUCLEOTIDE SEQUENCE</scope>
    <source>
        <strain evidence="4">CBS 103.79</strain>
    </source>
</reference>
<evidence type="ECO:0000313" key="5">
    <source>
        <dbReference type="Proteomes" id="UP001303889"/>
    </source>
</evidence>
<feature type="compositionally biased region" description="Low complexity" evidence="2">
    <location>
        <begin position="529"/>
        <end position="547"/>
    </location>
</feature>
<evidence type="ECO:0000313" key="4">
    <source>
        <dbReference type="EMBL" id="KAK3898941.1"/>
    </source>
</evidence>
<proteinExistence type="predicted"/>
<organism evidence="4 5">
    <name type="scientific">Staphylotrichum tortipilum</name>
    <dbReference type="NCBI Taxonomy" id="2831512"/>
    <lineage>
        <taxon>Eukaryota</taxon>
        <taxon>Fungi</taxon>
        <taxon>Dikarya</taxon>
        <taxon>Ascomycota</taxon>
        <taxon>Pezizomycotina</taxon>
        <taxon>Sordariomycetes</taxon>
        <taxon>Sordariomycetidae</taxon>
        <taxon>Sordariales</taxon>
        <taxon>Chaetomiaceae</taxon>
        <taxon>Staphylotrichum</taxon>
    </lineage>
</organism>
<feature type="compositionally biased region" description="Low complexity" evidence="2">
    <location>
        <begin position="334"/>
        <end position="356"/>
    </location>
</feature>
<sequence>MSLNEFPGVPLPAPSRTSWAWGISDNRKRIPKPDMGFYWGMPLQAICLFSAPKPERSFRPLDPKPRRCFAWDDSQVHTMVGILRERQQNLQACPLIRPNIWEDLYYYFDTVDMWRMGAWNLWRVLHCMCDEAEGIVVSPPLGHLERDLIEEWAYNWCTHEKNRDSLRRWDETSDVLSVMSPCDIENVRWCERQALDFLRGVLKHWYGMYKAPEPVATHAAEDDIAQVSSQFALAEGRPRRRSNSLPPAPSNDAKGTAGFAYTANQAVVIVNGTMAAPPKPRGTTEGQRGLADDVAGGATRKGHHPSKSGPLPAVAAGSSVATRGAGVEGSGPSRLPKAALRPAEPARPADAANTAGRSGGCCRNWRRFGLHKLATFPPCSCQRCTVASRSVFVANIRPADNVGSEQMRVIMADLFARWGHVQGCELKISNPPRHGGRAPHFAFIRFDSEASAIKTVAEVGDQPLDAPHLVGARVSHPYGSRHYNPVPQTHPGSSGSQQPAGIQGQSSPRGGAQKEKVLSDGAPGPSNRQAPAGQQQQQQPQQSQQQPTTTHRSPDDARNISGSTSGNAVPPPDSTQQAPKPGSAGVPLPSGQYQLPPRPPSASTQTRQHSGNEASKQTSPPTGIETTLPAKPPVTNEAPTQINPAPKNKLSIQTKRPSDEAVFEDSGLPPTRPSTAHSTASSMNIRIRLPSVFANPDGEGSATAPSGSKVGKEGSPPESPRVDLPSRDKIPDNSPVRRITFGDFGRPDAMPSVLQRTQPPSPTPQPRAQSTVPTQSLMLVNVSERELSQESGRAQSDRNPGDIRLEEDYNSGTVIRRRPRGNAGRLPWNEQHETGGYTPQGFRRGYTPAPPRHGPSGTFYPPTLDARPSFTGPPHHLNDTPTRSFNGPPHQPFHGPQQSFNGPPHHGLHQSSHAQPHQSSHEPPFRSFLDPPPSAYGNPPPPFHSQYPHYPSPFHGPVPNLPPRPFQSGVHGPSPPQGFHNQLHDPHRQPPPPFPQPPQPPLPSPLAAGISAVPQPLSSDHTDWYKSSKSHKKKVARAKTQARYALALQAQPRGPSPLPPASSAAASEAGTDQASVTTSTRGKGKGKWKGKGKAKARPVTPAGSEFVGEDDVHNATPRKAGDTSRTGMAEGYGGGDEGGKGGEGSGAAQAQGSGANTQGDPHAHLPGRDNGAQDKDNTTSKKKGSSDNKSAQDKDDTTTKKKGGKKKKAAPLPTGDASNEPAVAGPSNKPAQDSSNKPKEDSNNPPQYPASSTKPAAEPASEQPPAPAAEGSTSASTLGYRANAGGSLHIQRHRRFGSKPPKRGDVRDLFGDVKEE</sequence>
<feature type="compositionally biased region" description="Pro residues" evidence="2">
    <location>
        <begin position="989"/>
        <end position="1004"/>
    </location>
</feature>
<reference evidence="4" key="2">
    <citation type="submission" date="2023-05" db="EMBL/GenBank/DDBJ databases">
        <authorList>
            <consortium name="Lawrence Berkeley National Laboratory"/>
            <person name="Steindorff A."/>
            <person name="Hensen N."/>
            <person name="Bonometti L."/>
            <person name="Westerberg I."/>
            <person name="Brannstrom I.O."/>
            <person name="Guillou S."/>
            <person name="Cros-Aarteil S."/>
            <person name="Calhoun S."/>
            <person name="Haridas S."/>
            <person name="Kuo A."/>
            <person name="Mondo S."/>
            <person name="Pangilinan J."/>
            <person name="Riley R."/>
            <person name="Labutti K."/>
            <person name="Andreopoulos B."/>
            <person name="Lipzen A."/>
            <person name="Chen C."/>
            <person name="Yanf M."/>
            <person name="Daum C."/>
            <person name="Ng V."/>
            <person name="Clum A."/>
            <person name="Ohm R."/>
            <person name="Martin F."/>
            <person name="Silar P."/>
            <person name="Natvig D."/>
            <person name="Lalanne C."/>
            <person name="Gautier V."/>
            <person name="Ament-Velasquez S.L."/>
            <person name="Kruys A."/>
            <person name="Hutchinson M.I."/>
            <person name="Powell A.J."/>
            <person name="Barry K."/>
            <person name="Miller A.N."/>
            <person name="Grigoriev I.V."/>
            <person name="Debuchy R."/>
            <person name="Gladieux P."/>
            <person name="Thoren M.H."/>
            <person name="Johannesson H."/>
        </authorList>
    </citation>
    <scope>NUCLEOTIDE SEQUENCE</scope>
    <source>
        <strain evidence="4">CBS 103.79</strain>
    </source>
</reference>
<feature type="compositionally biased region" description="Gly residues" evidence="2">
    <location>
        <begin position="1130"/>
        <end position="1145"/>
    </location>
</feature>
<feature type="region of interest" description="Disordered" evidence="2">
    <location>
        <begin position="274"/>
        <end position="358"/>
    </location>
</feature>
<feature type="compositionally biased region" description="Pro residues" evidence="2">
    <location>
        <begin position="950"/>
        <end position="965"/>
    </location>
</feature>
<feature type="region of interest" description="Disordered" evidence="2">
    <location>
        <begin position="233"/>
        <end position="256"/>
    </location>
</feature>
<feature type="compositionally biased region" description="Polar residues" evidence="2">
    <location>
        <begin position="1070"/>
        <end position="1081"/>
    </location>
</feature>
<dbReference type="Proteomes" id="UP001303889">
    <property type="component" value="Unassembled WGS sequence"/>
</dbReference>
<keyword evidence="5" id="KW-1185">Reference proteome</keyword>